<evidence type="ECO:0000313" key="1">
    <source>
        <dbReference type="EMBL" id="KAI3678135.1"/>
    </source>
</evidence>
<reference evidence="2" key="1">
    <citation type="journal article" date="2022" name="Mol. Ecol. Resour.">
        <title>The genomes of chicory, endive, great burdock and yacon provide insights into Asteraceae palaeo-polyploidization history and plant inulin production.</title>
        <authorList>
            <person name="Fan W."/>
            <person name="Wang S."/>
            <person name="Wang H."/>
            <person name="Wang A."/>
            <person name="Jiang F."/>
            <person name="Liu H."/>
            <person name="Zhao H."/>
            <person name="Xu D."/>
            <person name="Zhang Y."/>
        </authorList>
    </citation>
    <scope>NUCLEOTIDE SEQUENCE [LARGE SCALE GENOMIC DNA]</scope>
    <source>
        <strain evidence="2">cv. Niubang</strain>
    </source>
</reference>
<gene>
    <name evidence="1" type="ORF">L6452_37416</name>
</gene>
<evidence type="ECO:0000313" key="2">
    <source>
        <dbReference type="Proteomes" id="UP001055879"/>
    </source>
</evidence>
<proteinExistence type="predicted"/>
<protein>
    <submittedName>
        <fullName evidence="1">Uncharacterized protein</fullName>
    </submittedName>
</protein>
<comment type="caution">
    <text evidence="1">The sequence shown here is derived from an EMBL/GenBank/DDBJ whole genome shotgun (WGS) entry which is preliminary data.</text>
</comment>
<organism evidence="1 2">
    <name type="scientific">Arctium lappa</name>
    <name type="common">Greater burdock</name>
    <name type="synonym">Lappa major</name>
    <dbReference type="NCBI Taxonomy" id="4217"/>
    <lineage>
        <taxon>Eukaryota</taxon>
        <taxon>Viridiplantae</taxon>
        <taxon>Streptophyta</taxon>
        <taxon>Embryophyta</taxon>
        <taxon>Tracheophyta</taxon>
        <taxon>Spermatophyta</taxon>
        <taxon>Magnoliopsida</taxon>
        <taxon>eudicotyledons</taxon>
        <taxon>Gunneridae</taxon>
        <taxon>Pentapetalae</taxon>
        <taxon>asterids</taxon>
        <taxon>campanulids</taxon>
        <taxon>Asterales</taxon>
        <taxon>Asteraceae</taxon>
        <taxon>Carduoideae</taxon>
        <taxon>Cardueae</taxon>
        <taxon>Arctiinae</taxon>
        <taxon>Arctium</taxon>
    </lineage>
</organism>
<name>A0ACB8Y3Z5_ARCLA</name>
<accession>A0ACB8Y3Z5</accession>
<dbReference type="EMBL" id="CM042060">
    <property type="protein sequence ID" value="KAI3678135.1"/>
    <property type="molecule type" value="Genomic_DNA"/>
</dbReference>
<reference evidence="1 2" key="2">
    <citation type="journal article" date="2022" name="Mol. Ecol. Resour.">
        <title>The genomes of chicory, endive, great burdock and yacon provide insights into Asteraceae paleo-polyploidization history and plant inulin production.</title>
        <authorList>
            <person name="Fan W."/>
            <person name="Wang S."/>
            <person name="Wang H."/>
            <person name="Wang A."/>
            <person name="Jiang F."/>
            <person name="Liu H."/>
            <person name="Zhao H."/>
            <person name="Xu D."/>
            <person name="Zhang Y."/>
        </authorList>
    </citation>
    <scope>NUCLEOTIDE SEQUENCE [LARGE SCALE GENOMIC DNA]</scope>
    <source>
        <strain evidence="2">cv. Niubang</strain>
    </source>
</reference>
<dbReference type="Proteomes" id="UP001055879">
    <property type="component" value="Linkage Group LG14"/>
</dbReference>
<keyword evidence="2" id="KW-1185">Reference proteome</keyword>
<sequence length="178" mass="20023">MISFMIDDVTTKFGPTSLRSTLKLPKCKAYEAEATTEKIVAMLDDIGYDWPKNEAREPIKIITNDLDSIIIGRDRCGGGGGGGGSEESQKKIELQESLLEVLESERVVITNENSRLASESLFMKRKARELSRRVFLERSEDQGVFVLSRKIDDLQGHIYELEKKAPEKQQHESSEEGS</sequence>